<proteinExistence type="predicted"/>
<organism evidence="2">
    <name type="scientific">Sesamum angustifolium</name>
    <dbReference type="NCBI Taxonomy" id="2727405"/>
    <lineage>
        <taxon>Eukaryota</taxon>
        <taxon>Viridiplantae</taxon>
        <taxon>Streptophyta</taxon>
        <taxon>Embryophyta</taxon>
        <taxon>Tracheophyta</taxon>
        <taxon>Spermatophyta</taxon>
        <taxon>Magnoliopsida</taxon>
        <taxon>eudicotyledons</taxon>
        <taxon>Gunneridae</taxon>
        <taxon>Pentapetalae</taxon>
        <taxon>asterids</taxon>
        <taxon>lamiids</taxon>
        <taxon>Lamiales</taxon>
        <taxon>Pedaliaceae</taxon>
        <taxon>Sesamum</taxon>
    </lineage>
</organism>
<dbReference type="InterPro" id="IPR025558">
    <property type="entry name" value="DUF4283"/>
</dbReference>
<accession>A0AAW2QT03</accession>
<evidence type="ECO:0000313" key="2">
    <source>
        <dbReference type="EMBL" id="KAL0370742.1"/>
    </source>
</evidence>
<protein>
    <recommendedName>
        <fullName evidence="1">DUF4283 domain-containing protein</fullName>
    </recommendedName>
</protein>
<evidence type="ECO:0000259" key="1">
    <source>
        <dbReference type="Pfam" id="PF14111"/>
    </source>
</evidence>
<dbReference type="Pfam" id="PF14111">
    <property type="entry name" value="DUF4283"/>
    <property type="match status" value="1"/>
</dbReference>
<gene>
    <name evidence="2" type="ORF">Sangu_0392300</name>
</gene>
<dbReference type="EMBL" id="JACGWK010000002">
    <property type="protein sequence ID" value="KAL0370742.1"/>
    <property type="molecule type" value="Genomic_DNA"/>
</dbReference>
<feature type="domain" description="DUF4283" evidence="1">
    <location>
        <begin position="35"/>
        <end position="103"/>
    </location>
</feature>
<dbReference type="AlphaFoldDB" id="A0AAW2QT03"/>
<sequence length="122" mass="14067">MKVELLGWVLMEEEDLGVIMPARVWHSSPDSGGFYIVGCVLSHKPCHVEALKTVRKSSLNPAKGMEIIFIKNDRFLLKFFHSIDRDRELASSPWAFEKNLFILVQVFVNNNLVEVDLTWCKF</sequence>
<name>A0AAW2QT03_9LAMI</name>
<reference evidence="2" key="1">
    <citation type="submission" date="2020-06" db="EMBL/GenBank/DDBJ databases">
        <authorList>
            <person name="Li T."/>
            <person name="Hu X."/>
            <person name="Zhang T."/>
            <person name="Song X."/>
            <person name="Zhang H."/>
            <person name="Dai N."/>
            <person name="Sheng W."/>
            <person name="Hou X."/>
            <person name="Wei L."/>
        </authorList>
    </citation>
    <scope>NUCLEOTIDE SEQUENCE</scope>
    <source>
        <strain evidence="2">G01</strain>
        <tissue evidence="2">Leaf</tissue>
    </source>
</reference>
<reference evidence="2" key="2">
    <citation type="journal article" date="2024" name="Plant">
        <title>Genomic evolution and insights into agronomic trait innovations of Sesamum species.</title>
        <authorList>
            <person name="Miao H."/>
            <person name="Wang L."/>
            <person name="Qu L."/>
            <person name="Liu H."/>
            <person name="Sun Y."/>
            <person name="Le M."/>
            <person name="Wang Q."/>
            <person name="Wei S."/>
            <person name="Zheng Y."/>
            <person name="Lin W."/>
            <person name="Duan Y."/>
            <person name="Cao H."/>
            <person name="Xiong S."/>
            <person name="Wang X."/>
            <person name="Wei L."/>
            <person name="Li C."/>
            <person name="Ma Q."/>
            <person name="Ju M."/>
            <person name="Zhao R."/>
            <person name="Li G."/>
            <person name="Mu C."/>
            <person name="Tian Q."/>
            <person name="Mei H."/>
            <person name="Zhang T."/>
            <person name="Gao T."/>
            <person name="Zhang H."/>
        </authorList>
    </citation>
    <scope>NUCLEOTIDE SEQUENCE</scope>
    <source>
        <strain evidence="2">G01</strain>
    </source>
</reference>
<comment type="caution">
    <text evidence="2">The sequence shown here is derived from an EMBL/GenBank/DDBJ whole genome shotgun (WGS) entry which is preliminary data.</text>
</comment>